<feature type="repeat" description="PPR" evidence="2">
    <location>
        <begin position="309"/>
        <end position="343"/>
    </location>
</feature>
<dbReference type="Pfam" id="PF13812">
    <property type="entry name" value="PPR_3"/>
    <property type="match status" value="1"/>
</dbReference>
<evidence type="ECO:0000256" key="1">
    <source>
        <dbReference type="ARBA" id="ARBA00022737"/>
    </source>
</evidence>
<proteinExistence type="predicted"/>
<feature type="signal peptide" evidence="4">
    <location>
        <begin position="1"/>
        <end position="22"/>
    </location>
</feature>
<feature type="compositionally biased region" description="Acidic residues" evidence="3">
    <location>
        <begin position="248"/>
        <end position="258"/>
    </location>
</feature>
<keyword evidence="4" id="KW-0732">Signal</keyword>
<comment type="caution">
    <text evidence="6">The sequence shown here is derived from an EMBL/GenBank/DDBJ whole genome shotgun (WGS) entry which is preliminary data.</text>
</comment>
<dbReference type="NCBIfam" id="TIGR00756">
    <property type="entry name" value="PPR"/>
    <property type="match status" value="2"/>
</dbReference>
<organism evidence="6 7">
    <name type="scientific">Diacronema lutheri</name>
    <name type="common">Unicellular marine alga</name>
    <name type="synonym">Monochrysis lutheri</name>
    <dbReference type="NCBI Taxonomy" id="2081491"/>
    <lineage>
        <taxon>Eukaryota</taxon>
        <taxon>Haptista</taxon>
        <taxon>Haptophyta</taxon>
        <taxon>Pavlovophyceae</taxon>
        <taxon>Pavlovales</taxon>
        <taxon>Pavlovaceae</taxon>
        <taxon>Diacronema</taxon>
    </lineage>
</organism>
<feature type="repeat" description="PPR" evidence="2">
    <location>
        <begin position="549"/>
        <end position="583"/>
    </location>
</feature>
<reference evidence="6" key="1">
    <citation type="submission" date="2021-05" db="EMBL/GenBank/DDBJ databases">
        <title>The genome of the haptophyte Pavlova lutheri (Diacronema luteri, Pavlovales) - a model for lipid biosynthesis in eukaryotic algae.</title>
        <authorList>
            <person name="Hulatt C.J."/>
            <person name="Posewitz M.C."/>
        </authorList>
    </citation>
    <scope>NUCLEOTIDE SEQUENCE</scope>
    <source>
        <strain evidence="6">NIVA-4/92</strain>
    </source>
</reference>
<evidence type="ECO:0000259" key="5">
    <source>
        <dbReference type="Pfam" id="PF17177"/>
    </source>
</evidence>
<dbReference type="PANTHER" id="PTHR47447:SF17">
    <property type="entry name" value="OS12G0638900 PROTEIN"/>
    <property type="match status" value="1"/>
</dbReference>
<dbReference type="InterPro" id="IPR011990">
    <property type="entry name" value="TPR-like_helical_dom_sf"/>
</dbReference>
<feature type="repeat" description="PPR" evidence="2">
    <location>
        <begin position="799"/>
        <end position="833"/>
    </location>
</feature>
<dbReference type="EMBL" id="JAGTXO010000077">
    <property type="protein sequence ID" value="KAG8457223.1"/>
    <property type="molecule type" value="Genomic_DNA"/>
</dbReference>
<feature type="repeat" description="PPR" evidence="2">
    <location>
        <begin position="731"/>
        <end position="765"/>
    </location>
</feature>
<dbReference type="OMA" id="DIREVNC"/>
<evidence type="ECO:0000256" key="4">
    <source>
        <dbReference type="SAM" id="SignalP"/>
    </source>
</evidence>
<protein>
    <recommendedName>
        <fullName evidence="5">PROP1-like PPR domain-containing protein</fullName>
    </recommendedName>
</protein>
<feature type="repeat" description="PPR" evidence="2">
    <location>
        <begin position="626"/>
        <end position="660"/>
    </location>
</feature>
<evidence type="ECO:0000313" key="6">
    <source>
        <dbReference type="EMBL" id="KAG8457223.1"/>
    </source>
</evidence>
<feature type="region of interest" description="Disordered" evidence="3">
    <location>
        <begin position="47"/>
        <end position="209"/>
    </location>
</feature>
<evidence type="ECO:0000256" key="2">
    <source>
        <dbReference type="PROSITE-ProRule" id="PRU00708"/>
    </source>
</evidence>
<dbReference type="PROSITE" id="PS51375">
    <property type="entry name" value="PPR"/>
    <property type="match status" value="5"/>
</dbReference>
<dbReference type="InterPro" id="IPR002885">
    <property type="entry name" value="PPR_rpt"/>
</dbReference>
<dbReference type="Pfam" id="PF01535">
    <property type="entry name" value="PPR"/>
    <property type="match status" value="1"/>
</dbReference>
<feature type="domain" description="PROP1-like PPR" evidence="5">
    <location>
        <begin position="289"/>
        <end position="426"/>
    </location>
</feature>
<keyword evidence="7" id="KW-1185">Reference proteome</keyword>
<gene>
    <name evidence="6" type="ORF">KFE25_009802</name>
</gene>
<dbReference type="Proteomes" id="UP000751190">
    <property type="component" value="Unassembled WGS sequence"/>
</dbReference>
<sequence length="852" mass="89020">MARRVVIISAALAALAGSGVRAWTASISSRARLSPCMEPRCSARAAVAGDDDAGEDVGAPMRTPPARRPARQPPATARAAGASIDAEIWGAPSRDGSASPPNRRPAALSDDDAPVERWPPAERRPPAARGPPPRGQRRADAPVGARAGGRSRTAPTERAYAPAPPVFAGSSADRGADDDIDDDISANGSLRARGGRGGAPGGALDADDDVDTGLEAERELTEGEQQQYEQDAFGLAFDLEAAERGDADADDVDADDDQAGGRPGGGAPVAADGELRALHAELQAALDGARAAAAPQLLRDAASRGVNADSHAYTLALIACGRVGLTHVAFDLLDEAESAGIEPSRPMLTAALAACARTAHWQEATALISRLAAADEPPGAHPYALALRACAAARQPQRALDLHTAMLGAGVRPTVRTYGALLSALAEWDGGAGAARDSAVTTVRALLLEMRVEHAIQPDAYCAMAALRAMGNARDWRAAVELVDALRAGADAALTEDAGAAARARRAERAREDGEGAEGALLDDDVERVDAARAARVGTRVRARPPALGTSVYTAAIGVCARAGQLRSAERLFAWMRADRVAPTAATIAALVGGCAFDGEWRRALELLDELEAIDGGEAVTTSPSAIYAYSGALRACARAREYAEVLYLFDRIRQQGLRPDGYCYHQVVLACEHAGTVRRVRELLDEMRADGVRGNVFVNTAAVQVFAAKGAFNAALQLLDEMCADGPRPTVVTYNVLLRGLLVREQIETAKQVIKQMPKLGVQPDGYSHSMLANALAAGGQAAEAAKYVAKLPADLVSPRTYHGLVVSLCQAGEPRLALEQLGVMRRAGLAPEPRTMRLLLDEFSGELGGE</sequence>
<feature type="chain" id="PRO_5035297580" description="PROP1-like PPR domain-containing protein" evidence="4">
    <location>
        <begin position="23"/>
        <end position="852"/>
    </location>
</feature>
<name>A0A8J6C6Z9_DIALT</name>
<feature type="compositionally biased region" description="Low complexity" evidence="3">
    <location>
        <begin position="73"/>
        <end position="82"/>
    </location>
</feature>
<dbReference type="Pfam" id="PF17177">
    <property type="entry name" value="PPR_long"/>
    <property type="match status" value="2"/>
</dbReference>
<feature type="domain" description="PROP1-like PPR" evidence="5">
    <location>
        <begin position="629"/>
        <end position="782"/>
    </location>
</feature>
<dbReference type="AlphaFoldDB" id="A0A8J6C6Z9"/>
<dbReference type="OrthoDB" id="185373at2759"/>
<dbReference type="Gene3D" id="1.25.40.10">
    <property type="entry name" value="Tetratricopeptide repeat domain"/>
    <property type="match status" value="3"/>
</dbReference>
<evidence type="ECO:0000313" key="7">
    <source>
        <dbReference type="Proteomes" id="UP000751190"/>
    </source>
</evidence>
<feature type="region of interest" description="Disordered" evidence="3">
    <location>
        <begin position="244"/>
        <end position="268"/>
    </location>
</feature>
<dbReference type="PANTHER" id="PTHR47447">
    <property type="entry name" value="OS03G0856100 PROTEIN"/>
    <property type="match status" value="1"/>
</dbReference>
<dbReference type="InterPro" id="IPR033443">
    <property type="entry name" value="PROP1-like_PPR_dom"/>
</dbReference>
<evidence type="ECO:0000256" key="3">
    <source>
        <dbReference type="SAM" id="MobiDB-lite"/>
    </source>
</evidence>
<accession>A0A8J6C6Z9</accession>
<keyword evidence="1" id="KW-0677">Repeat</keyword>